<dbReference type="Gene3D" id="1.10.260.40">
    <property type="entry name" value="lambda repressor-like DNA-binding domains"/>
    <property type="match status" value="1"/>
</dbReference>
<dbReference type="InterPro" id="IPR010982">
    <property type="entry name" value="Lambda_DNA-bd_dom_sf"/>
</dbReference>
<dbReference type="PROSITE" id="PS50943">
    <property type="entry name" value="HTH_CROC1"/>
    <property type="match status" value="1"/>
</dbReference>
<feature type="domain" description="HTH cro/C1-type" evidence="1">
    <location>
        <begin position="19"/>
        <end position="73"/>
    </location>
</feature>
<dbReference type="Proteomes" id="UP001212498">
    <property type="component" value="Unassembled WGS sequence"/>
</dbReference>
<proteinExistence type="predicted"/>
<dbReference type="Pfam" id="PF13560">
    <property type="entry name" value="HTH_31"/>
    <property type="match status" value="1"/>
</dbReference>
<dbReference type="SMART" id="SM00530">
    <property type="entry name" value="HTH_XRE"/>
    <property type="match status" value="1"/>
</dbReference>
<dbReference type="CDD" id="cd00093">
    <property type="entry name" value="HTH_XRE"/>
    <property type="match status" value="1"/>
</dbReference>
<dbReference type="InterPro" id="IPR043917">
    <property type="entry name" value="DUF5753"/>
</dbReference>
<evidence type="ECO:0000313" key="3">
    <source>
        <dbReference type="Proteomes" id="UP001212498"/>
    </source>
</evidence>
<dbReference type="RefSeq" id="WP_271275016.1">
    <property type="nucleotide sequence ID" value="NZ_BAABFD010000007.1"/>
</dbReference>
<dbReference type="SUPFAM" id="SSF47413">
    <property type="entry name" value="lambda repressor-like DNA-binding domains"/>
    <property type="match status" value="1"/>
</dbReference>
<name>A0ABT4SRL0_9ACTN</name>
<keyword evidence="3" id="KW-1185">Reference proteome</keyword>
<comment type="caution">
    <text evidence="2">The sequence shown here is derived from an EMBL/GenBank/DDBJ whole genome shotgun (WGS) entry which is preliminary data.</text>
</comment>
<dbReference type="InterPro" id="IPR001387">
    <property type="entry name" value="Cro/C1-type_HTH"/>
</dbReference>
<protein>
    <submittedName>
        <fullName evidence="2">Helix-turn-helix transcriptional regulator</fullName>
    </submittedName>
</protein>
<accession>A0ABT4SRL0</accession>
<gene>
    <name evidence="2" type="ORF">OUY24_02725</name>
</gene>
<dbReference type="EMBL" id="JAPNUD010000004">
    <property type="protein sequence ID" value="MDA0639530.1"/>
    <property type="molecule type" value="Genomic_DNA"/>
</dbReference>
<dbReference type="Pfam" id="PF19054">
    <property type="entry name" value="DUF5753"/>
    <property type="match status" value="1"/>
</dbReference>
<organism evidence="2 3">
    <name type="scientific">Nonomuraea ferruginea</name>
    <dbReference type="NCBI Taxonomy" id="46174"/>
    <lineage>
        <taxon>Bacteria</taxon>
        <taxon>Bacillati</taxon>
        <taxon>Actinomycetota</taxon>
        <taxon>Actinomycetes</taxon>
        <taxon>Streptosporangiales</taxon>
        <taxon>Streptosporangiaceae</taxon>
        <taxon>Nonomuraea</taxon>
    </lineage>
</organism>
<evidence type="ECO:0000259" key="1">
    <source>
        <dbReference type="PROSITE" id="PS50943"/>
    </source>
</evidence>
<reference evidence="2 3" key="1">
    <citation type="submission" date="2022-11" db="EMBL/GenBank/DDBJ databases">
        <title>Nonomuraea corallina sp. nov., a new species of the genus Nonomuraea isolated from sea side sediment in Thai sea.</title>
        <authorList>
            <person name="Ngamcharungchit C."/>
            <person name="Matsumoto A."/>
            <person name="Suriyachadkun C."/>
            <person name="Panbangred W."/>
            <person name="Inahashi Y."/>
            <person name="Intra B."/>
        </authorList>
    </citation>
    <scope>NUCLEOTIDE SEQUENCE [LARGE SCALE GENOMIC DNA]</scope>
    <source>
        <strain evidence="2 3">DSM 43553</strain>
    </source>
</reference>
<evidence type="ECO:0000313" key="2">
    <source>
        <dbReference type="EMBL" id="MDA0639530.1"/>
    </source>
</evidence>
<sequence length="271" mass="29870">MDIDTSGPMSPRARFAQELERHRKEAGLSQIALSARMCCHTSLISHIERGRRAPTRDFAEGLDRAFQVDGHFVGLFKQISHSPNLGWFARWVEEIEPEAVILQSWDPLLIPGCLQTPEYARALLSSTSPPEQLEERVLARTQRVQLFDAPGGPIYLALIDENVLHRPIGGAAILAAQLRYLLELSHHPRITIQIVPVDAGCIVGMVTAFVLARLRDGAEIASTDSLLSGHVTGDYGVVAQLKVRYETIRADAHSQSVSQRAIEEAAAKWAS</sequence>